<dbReference type="InterPro" id="IPR018803">
    <property type="entry name" value="Ish1/Msc1-like"/>
</dbReference>
<dbReference type="OMA" id="NYPGDWL"/>
<keyword evidence="1" id="KW-0732">Signal</keyword>
<reference evidence="3" key="1">
    <citation type="submission" date="2012-06" db="EMBL/GenBank/DDBJ databases">
        <title>The genome sequence of Coniosporium apollinis CBS 100218.</title>
        <authorList>
            <consortium name="The Broad Institute Genome Sequencing Platform"/>
            <person name="Cuomo C."/>
            <person name="Gorbushina A."/>
            <person name="Noack S."/>
            <person name="Walker B."/>
            <person name="Young S.K."/>
            <person name="Zeng Q."/>
            <person name="Gargeya S."/>
            <person name="Fitzgerald M."/>
            <person name="Haas B."/>
            <person name="Abouelleil A."/>
            <person name="Alvarado L."/>
            <person name="Arachchi H.M."/>
            <person name="Berlin A.M."/>
            <person name="Chapman S.B."/>
            <person name="Goldberg J."/>
            <person name="Griggs A."/>
            <person name="Gujja S."/>
            <person name="Hansen M."/>
            <person name="Howarth C."/>
            <person name="Imamovic A."/>
            <person name="Larimer J."/>
            <person name="McCowan C."/>
            <person name="Montmayeur A."/>
            <person name="Murphy C."/>
            <person name="Neiman D."/>
            <person name="Pearson M."/>
            <person name="Priest M."/>
            <person name="Roberts A."/>
            <person name="Saif S."/>
            <person name="Shea T."/>
            <person name="Sisk P."/>
            <person name="Sykes S."/>
            <person name="Wortman J."/>
            <person name="Nusbaum C."/>
            <person name="Birren B."/>
        </authorList>
    </citation>
    <scope>NUCLEOTIDE SEQUENCE [LARGE SCALE GENOMIC DNA]</scope>
    <source>
        <strain evidence="3">CBS 100218</strain>
    </source>
</reference>
<accession>R7YU21</accession>
<dbReference type="OrthoDB" id="2527403at2759"/>
<dbReference type="eggNOG" id="ENOG502RNIV">
    <property type="taxonomic scope" value="Eukaryota"/>
</dbReference>
<protein>
    <recommendedName>
        <fullName evidence="4">Stress response protein ish1</fullName>
    </recommendedName>
</protein>
<dbReference type="RefSeq" id="XP_007780712.1">
    <property type="nucleotide sequence ID" value="XM_007782522.1"/>
</dbReference>
<feature type="signal peptide" evidence="1">
    <location>
        <begin position="1"/>
        <end position="20"/>
    </location>
</feature>
<proteinExistence type="predicted"/>
<dbReference type="EMBL" id="JH767573">
    <property type="protein sequence ID" value="EON65395.1"/>
    <property type="molecule type" value="Genomic_DNA"/>
</dbReference>
<evidence type="ECO:0000256" key="1">
    <source>
        <dbReference type="SAM" id="SignalP"/>
    </source>
</evidence>
<dbReference type="Pfam" id="PF10281">
    <property type="entry name" value="Ish1"/>
    <property type="match status" value="4"/>
</dbReference>
<evidence type="ECO:0000313" key="2">
    <source>
        <dbReference type="EMBL" id="EON65395.1"/>
    </source>
</evidence>
<organism evidence="2 3">
    <name type="scientific">Coniosporium apollinis (strain CBS 100218)</name>
    <name type="common">Rock-inhabiting black yeast</name>
    <dbReference type="NCBI Taxonomy" id="1168221"/>
    <lineage>
        <taxon>Eukaryota</taxon>
        <taxon>Fungi</taxon>
        <taxon>Dikarya</taxon>
        <taxon>Ascomycota</taxon>
        <taxon>Pezizomycotina</taxon>
        <taxon>Dothideomycetes</taxon>
        <taxon>Dothideomycetes incertae sedis</taxon>
        <taxon>Coniosporium</taxon>
    </lineage>
</organism>
<evidence type="ECO:0008006" key="4">
    <source>
        <dbReference type="Google" id="ProtNLM"/>
    </source>
</evidence>
<dbReference type="STRING" id="1168221.R7YU21"/>
<dbReference type="Proteomes" id="UP000016924">
    <property type="component" value="Unassembled WGS sequence"/>
</dbReference>
<gene>
    <name evidence="2" type="ORF">W97_04633</name>
</gene>
<evidence type="ECO:0000313" key="3">
    <source>
        <dbReference type="Proteomes" id="UP000016924"/>
    </source>
</evidence>
<sequence length="399" mass="41715">MRFSLISALTVALAANNAIASSWFGKAAYNNWHETELERWLSDHDVPYPTPADRKDLENLVKENWNTKMKKYWYETEDQASDSYHSVKDWIFDSWTESQLKAFLDYHGIPNPQPRNRDSLLKTARENYQSAANKIGETAAYPGDWLYESWSDSDLKSWLDERGYPAPQTSSRDKLIAAVRRNARYAGQSMRNGALSVSSAASSATQSLSDDLLNSWSDSQIKEWADKNGIKVPQGSKRNELLALARKHRNNLSASGTSVASSASSMYGAATSSAGNMGAQATSTAAGLAQQVTDYIKNMIGMGSASATSAASRATGGVGASVKSATSVVGASASSAAERAKASASSASAAGSSSISSGGSAASASASSAASAASASASSAKSAASKSASSASASVKGEL</sequence>
<keyword evidence="3" id="KW-1185">Reference proteome</keyword>
<dbReference type="AlphaFoldDB" id="R7YU21"/>
<feature type="chain" id="PRO_5004450021" description="Stress response protein ish1" evidence="1">
    <location>
        <begin position="21"/>
        <end position="399"/>
    </location>
</feature>
<name>R7YU21_CONA1</name>
<dbReference type="GeneID" id="19901944"/>
<dbReference type="HOGENOM" id="CLU_698261_0_0_1"/>